<proteinExistence type="predicted"/>
<name>A0AAV4QWV2_9ARAC</name>
<protein>
    <submittedName>
        <fullName evidence="1">Uncharacterized protein</fullName>
    </submittedName>
</protein>
<organism evidence="1 2">
    <name type="scientific">Caerostris darwini</name>
    <dbReference type="NCBI Taxonomy" id="1538125"/>
    <lineage>
        <taxon>Eukaryota</taxon>
        <taxon>Metazoa</taxon>
        <taxon>Ecdysozoa</taxon>
        <taxon>Arthropoda</taxon>
        <taxon>Chelicerata</taxon>
        <taxon>Arachnida</taxon>
        <taxon>Araneae</taxon>
        <taxon>Araneomorphae</taxon>
        <taxon>Entelegynae</taxon>
        <taxon>Araneoidea</taxon>
        <taxon>Araneidae</taxon>
        <taxon>Caerostris</taxon>
    </lineage>
</organism>
<keyword evidence="2" id="KW-1185">Reference proteome</keyword>
<comment type="caution">
    <text evidence="1">The sequence shown here is derived from an EMBL/GenBank/DDBJ whole genome shotgun (WGS) entry which is preliminary data.</text>
</comment>
<evidence type="ECO:0000313" key="2">
    <source>
        <dbReference type="Proteomes" id="UP001054837"/>
    </source>
</evidence>
<reference evidence="1 2" key="1">
    <citation type="submission" date="2021-06" db="EMBL/GenBank/DDBJ databases">
        <title>Caerostris darwini draft genome.</title>
        <authorList>
            <person name="Kono N."/>
            <person name="Arakawa K."/>
        </authorList>
    </citation>
    <scope>NUCLEOTIDE SEQUENCE [LARGE SCALE GENOMIC DNA]</scope>
</reference>
<evidence type="ECO:0000313" key="1">
    <source>
        <dbReference type="EMBL" id="GIY12774.1"/>
    </source>
</evidence>
<dbReference type="EMBL" id="BPLQ01005119">
    <property type="protein sequence ID" value="GIY12774.1"/>
    <property type="molecule type" value="Genomic_DNA"/>
</dbReference>
<sequence>MVTQFVFDTNLSGVEVWCSGVNNKVICLCTNLSDKVSDSSDYKLSTVFKGKISCNHSPSPVFKIKSPFQDTSKRIINKQVLSEEFTQRRSKWRVAIYSNWVQSNSVRSVCRSKLRNNKRRQAIVLGERRAQKKGHPIFDPNHFHPQSFPTTEAIRAHLSSGINVPPGNSATVASTEKDPPPSFYAHIVWGVGWLGLL</sequence>
<dbReference type="AlphaFoldDB" id="A0AAV4QWV2"/>
<gene>
    <name evidence="1" type="ORF">CDAR_78691</name>
</gene>
<dbReference type="Proteomes" id="UP001054837">
    <property type="component" value="Unassembled WGS sequence"/>
</dbReference>
<accession>A0AAV4QWV2</accession>